<reference evidence="7 8" key="1">
    <citation type="journal article" date="2016" name="Nat. Commun.">
        <title>Thousands of microbial genomes shed light on interconnected biogeochemical processes in an aquifer system.</title>
        <authorList>
            <person name="Anantharaman K."/>
            <person name="Brown C.T."/>
            <person name="Hug L.A."/>
            <person name="Sharon I."/>
            <person name="Castelle C.J."/>
            <person name="Probst A.J."/>
            <person name="Thomas B.C."/>
            <person name="Singh A."/>
            <person name="Wilkins M.J."/>
            <person name="Karaoz U."/>
            <person name="Brodie E.L."/>
            <person name="Williams K.H."/>
            <person name="Hubbard S.S."/>
            <person name="Banfield J.F."/>
        </authorList>
    </citation>
    <scope>NUCLEOTIDE SEQUENCE [LARGE SCALE GENOMIC DNA]</scope>
</reference>
<dbReference type="PANTHER" id="PTHR11758">
    <property type="entry name" value="40S RIBOSOMAL PROTEIN S15A"/>
    <property type="match status" value="1"/>
</dbReference>
<dbReference type="InterPro" id="IPR000630">
    <property type="entry name" value="Ribosomal_uS8"/>
</dbReference>
<keyword evidence="2 5" id="KW-0689">Ribosomal protein</keyword>
<dbReference type="GO" id="GO:0003735">
    <property type="term" value="F:structural constituent of ribosome"/>
    <property type="evidence" value="ECO:0007669"/>
    <property type="project" value="InterPro"/>
</dbReference>
<keyword evidence="3 5" id="KW-0687">Ribonucleoprotein</keyword>
<evidence type="ECO:0000256" key="4">
    <source>
        <dbReference type="ARBA" id="ARBA00035258"/>
    </source>
</evidence>
<dbReference type="InterPro" id="IPR047863">
    <property type="entry name" value="Ribosomal_uS8_CS"/>
</dbReference>
<evidence type="ECO:0000256" key="1">
    <source>
        <dbReference type="ARBA" id="ARBA00006471"/>
    </source>
</evidence>
<proteinExistence type="inferred from homology"/>
<organism evidence="7 8">
    <name type="scientific">Candidatus Doudnabacteria bacterium RIFCSPLOWO2_02_FULL_48_13</name>
    <dbReference type="NCBI Taxonomy" id="1817845"/>
    <lineage>
        <taxon>Bacteria</taxon>
        <taxon>Candidatus Doudnaibacteriota</taxon>
    </lineage>
</organism>
<comment type="function">
    <text evidence="5">One of the primary rRNA binding proteins, it binds directly to 16S rRNA central domain where it helps coordinate assembly of the platform of the 30S subunit.</text>
</comment>
<accession>A0A1F5QC56</accession>
<evidence type="ECO:0000256" key="3">
    <source>
        <dbReference type="ARBA" id="ARBA00023274"/>
    </source>
</evidence>
<dbReference type="HAMAP" id="MF_01302_B">
    <property type="entry name" value="Ribosomal_uS8_B"/>
    <property type="match status" value="1"/>
</dbReference>
<comment type="caution">
    <text evidence="7">The sequence shown here is derived from an EMBL/GenBank/DDBJ whole genome shotgun (WGS) entry which is preliminary data.</text>
</comment>
<dbReference type="Gene3D" id="3.30.1490.10">
    <property type="match status" value="1"/>
</dbReference>
<dbReference type="GO" id="GO:0005737">
    <property type="term" value="C:cytoplasm"/>
    <property type="evidence" value="ECO:0007669"/>
    <property type="project" value="UniProtKB-ARBA"/>
</dbReference>
<evidence type="ECO:0000256" key="6">
    <source>
        <dbReference type="RuleBase" id="RU003660"/>
    </source>
</evidence>
<dbReference type="NCBIfam" id="NF001109">
    <property type="entry name" value="PRK00136.1"/>
    <property type="match status" value="1"/>
</dbReference>
<dbReference type="Pfam" id="PF00410">
    <property type="entry name" value="Ribosomal_S8"/>
    <property type="match status" value="1"/>
</dbReference>
<dbReference type="Proteomes" id="UP000177235">
    <property type="component" value="Unassembled WGS sequence"/>
</dbReference>
<dbReference type="GO" id="GO:0006412">
    <property type="term" value="P:translation"/>
    <property type="evidence" value="ECO:0007669"/>
    <property type="project" value="UniProtKB-UniRule"/>
</dbReference>
<gene>
    <name evidence="5" type="primary">rpsH</name>
    <name evidence="7" type="ORF">A3J05_02760</name>
</gene>
<dbReference type="AlphaFoldDB" id="A0A1F5QC56"/>
<dbReference type="PROSITE" id="PS00053">
    <property type="entry name" value="RIBOSOMAL_S8"/>
    <property type="match status" value="1"/>
</dbReference>
<comment type="subunit">
    <text evidence="5">Part of the 30S ribosomal subunit. Contacts proteins S5 and S12.</text>
</comment>
<dbReference type="GO" id="GO:1990904">
    <property type="term" value="C:ribonucleoprotein complex"/>
    <property type="evidence" value="ECO:0007669"/>
    <property type="project" value="UniProtKB-KW"/>
</dbReference>
<evidence type="ECO:0000256" key="2">
    <source>
        <dbReference type="ARBA" id="ARBA00022980"/>
    </source>
</evidence>
<dbReference type="SUPFAM" id="SSF56047">
    <property type="entry name" value="Ribosomal protein S8"/>
    <property type="match status" value="1"/>
</dbReference>
<protein>
    <recommendedName>
        <fullName evidence="4 5">Small ribosomal subunit protein uS8</fullName>
    </recommendedName>
</protein>
<keyword evidence="5" id="KW-0694">RNA-binding</keyword>
<dbReference type="GO" id="GO:0005840">
    <property type="term" value="C:ribosome"/>
    <property type="evidence" value="ECO:0007669"/>
    <property type="project" value="UniProtKB-KW"/>
</dbReference>
<comment type="similarity">
    <text evidence="1 5 6">Belongs to the universal ribosomal protein uS8 family.</text>
</comment>
<evidence type="ECO:0000313" key="7">
    <source>
        <dbReference type="EMBL" id="OGE99759.1"/>
    </source>
</evidence>
<dbReference type="InterPro" id="IPR035987">
    <property type="entry name" value="Ribosomal_uS8_sf"/>
</dbReference>
<dbReference type="GO" id="GO:0019843">
    <property type="term" value="F:rRNA binding"/>
    <property type="evidence" value="ECO:0007669"/>
    <property type="project" value="UniProtKB-UniRule"/>
</dbReference>
<keyword evidence="5" id="KW-0699">rRNA-binding</keyword>
<dbReference type="FunFam" id="3.30.1490.10:FF:000001">
    <property type="entry name" value="30S ribosomal protein S8"/>
    <property type="match status" value="1"/>
</dbReference>
<evidence type="ECO:0000313" key="8">
    <source>
        <dbReference type="Proteomes" id="UP000177235"/>
    </source>
</evidence>
<evidence type="ECO:0000256" key="5">
    <source>
        <dbReference type="HAMAP-Rule" id="MF_01302"/>
    </source>
</evidence>
<dbReference type="Gene3D" id="3.30.1370.30">
    <property type="match status" value="1"/>
</dbReference>
<name>A0A1F5QC56_9BACT</name>
<dbReference type="EMBL" id="MFFF01000016">
    <property type="protein sequence ID" value="OGE99759.1"/>
    <property type="molecule type" value="Genomic_DNA"/>
</dbReference>
<sequence>MTDPISDMLTRIRNAAAVKKTEVVLPYSKLKMNLGKLLEKSGWIESVQEASEGNMKVLKLKLKYDDQGLSVISGINRLSKPGQRIYAKVTKIPRVALGNGATIVSTSRGLMTSDQARKEKLGGELICEIW</sequence>